<reference evidence="3" key="1">
    <citation type="submission" date="2024-07" db="EMBL/GenBank/DDBJ databases">
        <title>Two chromosome-level genome assemblies of Korean endemic species Abeliophyllum distichum and Forsythia ovata (Oleaceae).</title>
        <authorList>
            <person name="Jang H."/>
        </authorList>
    </citation>
    <scope>NUCLEOTIDE SEQUENCE [LARGE SCALE GENOMIC DNA]</scope>
</reference>
<gene>
    <name evidence="2" type="ORF">Adt_42126</name>
</gene>
<name>A0ABD1PQT0_9LAMI</name>
<evidence type="ECO:0000256" key="1">
    <source>
        <dbReference type="SAM" id="MobiDB-lite"/>
    </source>
</evidence>
<accession>A0ABD1PQT0</accession>
<dbReference type="Proteomes" id="UP001604336">
    <property type="component" value="Unassembled WGS sequence"/>
</dbReference>
<comment type="caution">
    <text evidence="2">The sequence shown here is derived from an EMBL/GenBank/DDBJ whole genome shotgun (WGS) entry which is preliminary data.</text>
</comment>
<feature type="region of interest" description="Disordered" evidence="1">
    <location>
        <begin position="1"/>
        <end position="27"/>
    </location>
</feature>
<dbReference type="AlphaFoldDB" id="A0ABD1PQT0"/>
<dbReference type="EMBL" id="JBFOLK010000013">
    <property type="protein sequence ID" value="KAL2466275.1"/>
    <property type="molecule type" value="Genomic_DNA"/>
</dbReference>
<keyword evidence="3" id="KW-1185">Reference proteome</keyword>
<proteinExistence type="predicted"/>
<organism evidence="2 3">
    <name type="scientific">Abeliophyllum distichum</name>
    <dbReference type="NCBI Taxonomy" id="126358"/>
    <lineage>
        <taxon>Eukaryota</taxon>
        <taxon>Viridiplantae</taxon>
        <taxon>Streptophyta</taxon>
        <taxon>Embryophyta</taxon>
        <taxon>Tracheophyta</taxon>
        <taxon>Spermatophyta</taxon>
        <taxon>Magnoliopsida</taxon>
        <taxon>eudicotyledons</taxon>
        <taxon>Gunneridae</taxon>
        <taxon>Pentapetalae</taxon>
        <taxon>asterids</taxon>
        <taxon>lamiids</taxon>
        <taxon>Lamiales</taxon>
        <taxon>Oleaceae</taxon>
        <taxon>Forsythieae</taxon>
        <taxon>Abeliophyllum</taxon>
    </lineage>
</organism>
<evidence type="ECO:0000313" key="2">
    <source>
        <dbReference type="EMBL" id="KAL2466275.1"/>
    </source>
</evidence>
<protein>
    <submittedName>
        <fullName evidence="2">Uncharacterized protein</fullName>
    </submittedName>
</protein>
<evidence type="ECO:0000313" key="3">
    <source>
        <dbReference type="Proteomes" id="UP001604336"/>
    </source>
</evidence>
<sequence length="125" mass="14010">MLREKCLPKSRSSIEMETEKQTPDGHISEWSSCRRVHHARGHVSFFGKIKASKNLMPLLLAAVFSPCLKRHATMYPIVTHSVDSAINACTDASAVQPIPLGIRLFHNKPIPLCRRFSCQGSPTWD</sequence>